<sequence>MDIATADQPPSTSTPGPEHTSGDPRLSRVAQRTSIITSHPPVPRQVPTPAETPSSSRALEPVKQHVHHTPNTDVSNRSGGSINHHGSTIDHSNMVPILLKFSELAAVIALKEKEKVLLLDEDVSIKRRLEKAKSKGAFPIVIENIEAEEAESQSKLRKLQQDIDGNEKRRQKMAESLRGFLRQKPVPPTPALISEGVSNNEKIAKLEAENQEMKAELQELKELIMQRKPEIPSGMQAQLSKLENSVYSQSMSNHGTNKRIRKLEEWKDGVENGSIKTSSHSPETVPAQAPDLEPLRQDVEKANGKAAEAQERAAAIGDRIAVLHRDIQSLQTTFDKDQLFRQEQKMRIESAELSLRHVPGLKQRLEALEKERLEFKNAVPLVREARAKLQDLDTRYTTLADRSNGRIAHLESTVRQLQTSEKTSPSVDHSQDKEALADVKQSVEKVENSHRSLWNNVNKLILDMPQLLESSKQVQKCLSVSESLVAAVRSLELRYSNINTEHLVKNMAAAMMEMYPSMAQALEQIAALRGYCNKEIAALKESTKNADSASLDAKMSQLREQVANKLQHLQTCISDQSKSLNDQLDEIWELKNKFQTQSDAFSELGESIPQALQQVERWTELATKLEALSEDLATLRANVEGRDVTETVTGLAEQLETLSGKVDSLGVGPSAQEQAEKATDISGKLFDLTANYQLLEDRLKSQELSKWQEMDELKAGHGNLLGELKLVKNRLESRDGSKKATELAEELKTLSCDFKTLQTKFDEELGSLKARVDSLGPSEELSEFKSEILARIEKFQSAVQSGLNCNPAAGDDAINRAISNPSNMSGSVGDHYRILGNAARNQTERGHVQNRSSISHPAADEPISSDFGSSNHNFDIMPNVDNFSDVSELDSVSHHSSEDEPGNAPGVTADLPMGLRISENDNGHHDSRSANKRARQGTLSGDKHPVQSATVEVPMAYRITENETGPSRKRPRQGSFSDDGRRPRPAAPSRFANSTGASADSESASSAKARKKQDKKERKEQRRKQRQSFPH</sequence>
<feature type="region of interest" description="Disordered" evidence="2">
    <location>
        <begin position="272"/>
        <end position="294"/>
    </location>
</feature>
<evidence type="ECO:0000313" key="4">
    <source>
        <dbReference type="Proteomes" id="UP000186955"/>
    </source>
</evidence>
<reference evidence="3 4" key="1">
    <citation type="submission" date="2016-10" db="EMBL/GenBank/DDBJ databases">
        <title>Genome sequence of the ascomycete fungus Penicillium subrubescens.</title>
        <authorList>
            <person name="De Vries R.P."/>
            <person name="Peng M."/>
            <person name="Dilokpimol A."/>
            <person name="Hilden K."/>
            <person name="Makela M.R."/>
            <person name="Grigoriev I."/>
            <person name="Riley R."/>
            <person name="Granchi Z."/>
        </authorList>
    </citation>
    <scope>NUCLEOTIDE SEQUENCE [LARGE SCALE GENOMIC DNA]</scope>
    <source>
        <strain evidence="3 4">CBS 132785</strain>
    </source>
</reference>
<gene>
    <name evidence="3" type="ORF">PENSUB_9979</name>
</gene>
<feature type="region of interest" description="Disordered" evidence="2">
    <location>
        <begin position="842"/>
        <end position="1031"/>
    </location>
</feature>
<protein>
    <submittedName>
        <fullName evidence="3">Uncharacterized protein</fullName>
    </submittedName>
</protein>
<organism evidence="3 4">
    <name type="scientific">Penicillium subrubescens</name>
    <dbReference type="NCBI Taxonomy" id="1316194"/>
    <lineage>
        <taxon>Eukaryota</taxon>
        <taxon>Fungi</taxon>
        <taxon>Dikarya</taxon>
        <taxon>Ascomycota</taxon>
        <taxon>Pezizomycotina</taxon>
        <taxon>Eurotiomycetes</taxon>
        <taxon>Eurotiomycetidae</taxon>
        <taxon>Eurotiales</taxon>
        <taxon>Aspergillaceae</taxon>
        <taxon>Penicillium</taxon>
    </lineage>
</organism>
<proteinExistence type="predicted"/>
<evidence type="ECO:0000256" key="2">
    <source>
        <dbReference type="SAM" id="MobiDB-lite"/>
    </source>
</evidence>
<dbReference type="EMBL" id="MNBE01000688">
    <property type="protein sequence ID" value="OKO97688.1"/>
    <property type="molecule type" value="Genomic_DNA"/>
</dbReference>
<evidence type="ECO:0000256" key="1">
    <source>
        <dbReference type="SAM" id="Coils"/>
    </source>
</evidence>
<feature type="compositionally biased region" description="Basic and acidic residues" evidence="2">
    <location>
        <begin position="918"/>
        <end position="929"/>
    </location>
</feature>
<feature type="region of interest" description="Disordered" evidence="2">
    <location>
        <begin position="1"/>
        <end position="85"/>
    </location>
</feature>
<evidence type="ECO:0000313" key="3">
    <source>
        <dbReference type="EMBL" id="OKO97688.1"/>
    </source>
</evidence>
<name>A0A1Q5TBT2_9EURO</name>
<feature type="compositionally biased region" description="Basic residues" evidence="2">
    <location>
        <begin position="1021"/>
        <end position="1031"/>
    </location>
</feature>
<feature type="coiled-coil region" evidence="1">
    <location>
        <begin position="358"/>
        <end position="402"/>
    </location>
</feature>
<dbReference type="Gene3D" id="1.20.1170.10">
    <property type="match status" value="1"/>
</dbReference>
<dbReference type="AlphaFoldDB" id="A0A1Q5TBT2"/>
<feature type="coiled-coil region" evidence="1">
    <location>
        <begin position="142"/>
        <end position="226"/>
    </location>
</feature>
<keyword evidence="4" id="KW-1185">Reference proteome</keyword>
<dbReference type="Proteomes" id="UP000186955">
    <property type="component" value="Unassembled WGS sequence"/>
</dbReference>
<feature type="compositionally biased region" description="Low complexity" evidence="2">
    <location>
        <begin position="987"/>
        <end position="1007"/>
    </location>
</feature>
<feature type="compositionally biased region" description="Polar residues" evidence="2">
    <location>
        <begin position="69"/>
        <end position="85"/>
    </location>
</feature>
<comment type="caution">
    <text evidence="3">The sequence shown here is derived from an EMBL/GenBank/DDBJ whole genome shotgun (WGS) entry which is preliminary data.</text>
</comment>
<accession>A0A1Q5TBT2</accession>
<keyword evidence="1" id="KW-0175">Coiled coil</keyword>